<keyword evidence="2" id="KW-0805">Transcription regulation</keyword>
<proteinExistence type="predicted"/>
<dbReference type="OrthoDB" id="10255522at2759"/>
<dbReference type="GeneID" id="104611728"/>
<feature type="region of interest" description="Disordered" evidence="7">
    <location>
        <begin position="484"/>
        <end position="525"/>
    </location>
</feature>
<evidence type="ECO:0000256" key="2">
    <source>
        <dbReference type="ARBA" id="ARBA00023015"/>
    </source>
</evidence>
<dbReference type="PANTHER" id="PTHR31920:SF132">
    <property type="entry name" value="TF-B3 DOMAIN-CONTAINING PROTEIN"/>
    <property type="match status" value="1"/>
</dbReference>
<keyword evidence="4" id="KW-0804">Transcription</keyword>
<keyword evidence="9" id="KW-1185">Reference proteome</keyword>
<dbReference type="RefSeq" id="XP_019055699.1">
    <property type="nucleotide sequence ID" value="XM_019200154.1"/>
</dbReference>
<evidence type="ECO:0000256" key="3">
    <source>
        <dbReference type="ARBA" id="ARBA00023125"/>
    </source>
</evidence>
<dbReference type="GO" id="GO:0005634">
    <property type="term" value="C:nucleus"/>
    <property type="evidence" value="ECO:0007669"/>
    <property type="project" value="UniProtKB-SubCell"/>
</dbReference>
<evidence type="ECO:0000256" key="6">
    <source>
        <dbReference type="SAM" id="Coils"/>
    </source>
</evidence>
<evidence type="ECO:0000256" key="7">
    <source>
        <dbReference type="SAM" id="MobiDB-lite"/>
    </source>
</evidence>
<evidence type="ECO:0000259" key="8">
    <source>
        <dbReference type="PROSITE" id="PS50863"/>
    </source>
</evidence>
<evidence type="ECO:0000256" key="4">
    <source>
        <dbReference type="ARBA" id="ARBA00023163"/>
    </source>
</evidence>
<feature type="coiled-coil region" evidence="6">
    <location>
        <begin position="333"/>
        <end position="416"/>
    </location>
</feature>
<evidence type="ECO:0000256" key="5">
    <source>
        <dbReference type="ARBA" id="ARBA00023242"/>
    </source>
</evidence>
<accession>A0A1U8QA84</accession>
<organism evidence="9 10">
    <name type="scientific">Nelumbo nucifera</name>
    <name type="common">Sacred lotus</name>
    <dbReference type="NCBI Taxonomy" id="4432"/>
    <lineage>
        <taxon>Eukaryota</taxon>
        <taxon>Viridiplantae</taxon>
        <taxon>Streptophyta</taxon>
        <taxon>Embryophyta</taxon>
        <taxon>Tracheophyta</taxon>
        <taxon>Spermatophyta</taxon>
        <taxon>Magnoliopsida</taxon>
        <taxon>Proteales</taxon>
        <taxon>Nelumbonaceae</taxon>
        <taxon>Nelumbo</taxon>
    </lineage>
</organism>
<dbReference type="CDD" id="cd10017">
    <property type="entry name" value="B3_DNA"/>
    <property type="match status" value="1"/>
</dbReference>
<dbReference type="eggNOG" id="ENOG502QSIS">
    <property type="taxonomic scope" value="Eukaryota"/>
</dbReference>
<gene>
    <name evidence="10" type="primary">LOC104611728</name>
</gene>
<dbReference type="GO" id="GO:0003677">
    <property type="term" value="F:DNA binding"/>
    <property type="evidence" value="ECO:0007669"/>
    <property type="project" value="UniProtKB-KW"/>
</dbReference>
<evidence type="ECO:0000313" key="9">
    <source>
        <dbReference type="Proteomes" id="UP000189703"/>
    </source>
</evidence>
<dbReference type="Gene3D" id="1.10.287.1490">
    <property type="match status" value="1"/>
</dbReference>
<feature type="region of interest" description="Disordered" evidence="7">
    <location>
        <begin position="300"/>
        <end position="323"/>
    </location>
</feature>
<dbReference type="AlphaFoldDB" id="A0A1U8QA84"/>
<feature type="compositionally biased region" description="Basic and acidic residues" evidence="7">
    <location>
        <begin position="300"/>
        <end position="314"/>
    </location>
</feature>
<comment type="subcellular location">
    <subcellularLocation>
        <location evidence="1">Nucleus</location>
    </subcellularLocation>
</comment>
<feature type="domain" description="TF-B3" evidence="8">
    <location>
        <begin position="1"/>
        <end position="69"/>
    </location>
</feature>
<evidence type="ECO:0000256" key="1">
    <source>
        <dbReference type="ARBA" id="ARBA00004123"/>
    </source>
</evidence>
<protein>
    <submittedName>
        <fullName evidence="10">Uncharacterized protein LOC104611728</fullName>
    </submittedName>
</protein>
<dbReference type="Gene3D" id="2.40.330.10">
    <property type="entry name" value="DNA-binding pseudobarrel domain"/>
    <property type="match status" value="1"/>
</dbReference>
<keyword evidence="5" id="KW-0539">Nucleus</keyword>
<dbReference type="PROSITE" id="PS50863">
    <property type="entry name" value="B3"/>
    <property type="match status" value="1"/>
</dbReference>
<dbReference type="InterPro" id="IPR050655">
    <property type="entry name" value="Plant_B3_domain"/>
</dbReference>
<dbReference type="PANTHER" id="PTHR31920">
    <property type="entry name" value="B3 DOMAIN-CONTAINING"/>
    <property type="match status" value="1"/>
</dbReference>
<feature type="compositionally biased region" description="Basic and acidic residues" evidence="7">
    <location>
        <begin position="138"/>
        <end position="179"/>
    </location>
</feature>
<keyword evidence="3" id="KW-0238">DNA-binding</keyword>
<feature type="region of interest" description="Disordered" evidence="7">
    <location>
        <begin position="86"/>
        <end position="217"/>
    </location>
</feature>
<dbReference type="InterPro" id="IPR003340">
    <property type="entry name" value="B3_DNA-bd"/>
</dbReference>
<sequence>MKGQASGAVWLKGPSGNSWHANLISNPDGLFLEDGWKAFLKDHLIQVGDFLVFRYDGNLHFSVQVFDRSACEKEVAFDVKSNLGKDNNSFAEREEKKKTGEEKTTDVLGASSPSPFEAAALKRKRVDDDPPQAAQENFESKNDDENAFDKRFCGRKDATRTSERKESAPLSSKRKEGGRAPRNSSRLMYLSQTNACEHEPDERLPSEKQSKPSKLGREMMKGKKWKEMGILHRQCCFSRRFTTEKERKELFKALKSFTSGFPYFAKFMKSTYVCKKDSLLNSIVCALTFQPDRHLRRALEAEKSSREAHTEPRAARGQVHRLQNDASAHKSFIEVLLAEKNELARDKDRLRAEVNSFKVSQEALKLEIDSLKADRDSLRADRDKLRADWDALKLELQGLKKAKGKLEQEVEYLRADIKEKTVIFEDALEETKVQAVIDYVQSSKFDDVMTEAYCKGFKLSRWLIRHLYPNLDTSAITTSRITDDVVRQSANDPDSEDEGADNEAEDAGPVTAPEGVPGKDDEPPK</sequence>
<dbReference type="InParanoid" id="A0A1U8QA84"/>
<dbReference type="Proteomes" id="UP000189703">
    <property type="component" value="Unplaced"/>
</dbReference>
<dbReference type="InterPro" id="IPR015300">
    <property type="entry name" value="DNA-bd_pseudobarrel_sf"/>
</dbReference>
<dbReference type="KEGG" id="nnu:104611728"/>
<feature type="compositionally biased region" description="Basic and acidic residues" evidence="7">
    <location>
        <begin position="91"/>
        <end position="105"/>
    </location>
</feature>
<feature type="compositionally biased region" description="Acidic residues" evidence="7">
    <location>
        <begin position="493"/>
        <end position="506"/>
    </location>
</feature>
<reference evidence="10" key="1">
    <citation type="submission" date="2025-08" db="UniProtKB">
        <authorList>
            <consortium name="RefSeq"/>
        </authorList>
    </citation>
    <scope>IDENTIFICATION</scope>
</reference>
<feature type="compositionally biased region" description="Polar residues" evidence="7">
    <location>
        <begin position="182"/>
        <end position="195"/>
    </location>
</feature>
<feature type="compositionally biased region" description="Basic and acidic residues" evidence="7">
    <location>
        <begin position="196"/>
        <end position="217"/>
    </location>
</feature>
<keyword evidence="6" id="KW-0175">Coiled coil</keyword>
<name>A0A1U8QA84_NELNU</name>
<dbReference type="SUPFAM" id="SSF101936">
    <property type="entry name" value="DNA-binding pseudobarrel domain"/>
    <property type="match status" value="1"/>
</dbReference>
<dbReference type="STRING" id="4432.A0A1U8QA84"/>
<dbReference type="Pfam" id="PF02362">
    <property type="entry name" value="B3"/>
    <property type="match status" value="1"/>
</dbReference>
<evidence type="ECO:0000313" key="10">
    <source>
        <dbReference type="RefSeq" id="XP_019055699.1"/>
    </source>
</evidence>